<evidence type="ECO:0000313" key="7">
    <source>
        <dbReference type="EMBL" id="KAK7230250.1"/>
    </source>
</evidence>
<sequence>MAALVEDKTQAEKMASFGFSAVDIGAAAATVDAADGATESAEIDLALDSMNIIKDSLCMACGGSGETRLMLTKIPLFRELILSSFHCDDCGERNTEVQFGGETQEKGCRYELEVSSRADLDRQVVKSESARIVVPALELEIPAATLRGVVTTVEGVLSRAASELMALQPQRLAADVDVGLKVQRVIDDLMDYAAGEALPFSLIVEDPAGNSFVQPLREKDEQLKTSHYDRSDADMVALGFREGGAAPVAGDVDAGARGAPAPKTIEGVEGMLAGGEVMNFSVPCPHCGAEGEEHMCVTKIPYFKECVIMSFTCEKCGYRNSEVKGGGAVPKLGCAATLTCVDAGDLSRDILKSDTAYVAIPELDLELAHGSLGSVYTTVEGCLEKIVASLRRGNPFQGGDSADGAKKAHFDAFIDKIIALKDGKTFPFTIVMRDPLANSFVGPRRDAAANHGPLDAVGDGALPEDPQLVVADYARSWDEDEELGLHDIDTGDGGGGLGAIPEEGGDDDLPDVDDVDTVAVPSNLGTDFHVKPKPRRTVDHPNPTFARGCDDGAPAAQ</sequence>
<dbReference type="PANTHER" id="PTHR10876:SF0">
    <property type="entry name" value="ZINC FINGER PROTEIN ZPR1"/>
    <property type="match status" value="1"/>
</dbReference>
<keyword evidence="4" id="KW-0862">Zinc</keyword>
<dbReference type="SMART" id="SM00709">
    <property type="entry name" value="Zpr1"/>
    <property type="match status" value="2"/>
</dbReference>
<dbReference type="Pfam" id="PF22794">
    <property type="entry name" value="jr-ZPR1"/>
    <property type="match status" value="2"/>
</dbReference>
<evidence type="ECO:0000259" key="6">
    <source>
        <dbReference type="SMART" id="SM00709"/>
    </source>
</evidence>
<feature type="domain" description="Zinc finger ZPR1-type" evidence="6">
    <location>
        <begin position="56"/>
        <end position="215"/>
    </location>
</feature>
<evidence type="ECO:0000313" key="8">
    <source>
        <dbReference type="Proteomes" id="UP001363151"/>
    </source>
</evidence>
<feature type="domain" description="Zinc finger ZPR1-type" evidence="6">
    <location>
        <begin position="282"/>
        <end position="443"/>
    </location>
</feature>
<evidence type="ECO:0000256" key="4">
    <source>
        <dbReference type="ARBA" id="ARBA00022833"/>
    </source>
</evidence>
<evidence type="ECO:0000256" key="1">
    <source>
        <dbReference type="ARBA" id="ARBA00008354"/>
    </source>
</evidence>
<dbReference type="Gene3D" id="2.20.25.420">
    <property type="entry name" value="ZPR1, zinc finger domain"/>
    <property type="match status" value="2"/>
</dbReference>
<dbReference type="InterPro" id="IPR042451">
    <property type="entry name" value="ZPR1_A/B_dom"/>
</dbReference>
<dbReference type="InterPro" id="IPR040141">
    <property type="entry name" value="ZPR1"/>
</dbReference>
<reference evidence="7 8" key="1">
    <citation type="submission" date="2024-03" db="EMBL/GenBank/DDBJ databases">
        <title>Aureococcus anophagefferens CCMP1851 and Kratosvirus quantuckense: Draft genome of a second virus-susceptible host strain in the model system.</title>
        <authorList>
            <person name="Chase E."/>
            <person name="Truchon A.R."/>
            <person name="Schepens W."/>
            <person name="Wilhelm S.W."/>
        </authorList>
    </citation>
    <scope>NUCLEOTIDE SEQUENCE [LARGE SCALE GENOMIC DNA]</scope>
    <source>
        <strain evidence="7 8">CCMP1851</strain>
    </source>
</reference>
<comment type="similarity">
    <text evidence="1">Belongs to the ZPR1 family.</text>
</comment>
<dbReference type="Proteomes" id="UP001363151">
    <property type="component" value="Unassembled WGS sequence"/>
</dbReference>
<dbReference type="InterPro" id="IPR004457">
    <property type="entry name" value="Znf_ZPR1"/>
</dbReference>
<keyword evidence="3" id="KW-0863">Zinc-finger</keyword>
<keyword evidence="2" id="KW-0479">Metal-binding</keyword>
<dbReference type="PANTHER" id="PTHR10876">
    <property type="entry name" value="ZINC FINGER PROTEIN ZPR1"/>
    <property type="match status" value="1"/>
</dbReference>
<dbReference type="Pfam" id="PF03367">
    <property type="entry name" value="Zn_ribbon_ZPR1"/>
    <property type="match status" value="2"/>
</dbReference>
<organism evidence="7 8">
    <name type="scientific">Aureococcus anophagefferens</name>
    <name type="common">Harmful bloom alga</name>
    <dbReference type="NCBI Taxonomy" id="44056"/>
    <lineage>
        <taxon>Eukaryota</taxon>
        <taxon>Sar</taxon>
        <taxon>Stramenopiles</taxon>
        <taxon>Ochrophyta</taxon>
        <taxon>Pelagophyceae</taxon>
        <taxon>Pelagomonadales</taxon>
        <taxon>Pelagomonadaceae</taxon>
        <taxon>Aureococcus</taxon>
    </lineage>
</organism>
<gene>
    <name evidence="7" type="ORF">SO694_0018709</name>
</gene>
<comment type="caution">
    <text evidence="7">The sequence shown here is derived from an EMBL/GenBank/DDBJ whole genome shotgun (WGS) entry which is preliminary data.</text>
</comment>
<keyword evidence="8" id="KW-1185">Reference proteome</keyword>
<evidence type="ECO:0000256" key="2">
    <source>
        <dbReference type="ARBA" id="ARBA00022723"/>
    </source>
</evidence>
<dbReference type="EMBL" id="JBBJCI010000440">
    <property type="protein sequence ID" value="KAK7230250.1"/>
    <property type="molecule type" value="Genomic_DNA"/>
</dbReference>
<feature type="compositionally biased region" description="Acidic residues" evidence="5">
    <location>
        <begin position="503"/>
        <end position="516"/>
    </location>
</feature>
<protein>
    <recommendedName>
        <fullName evidence="6">Zinc finger ZPR1-type domain-containing protein</fullName>
    </recommendedName>
</protein>
<dbReference type="InterPro" id="IPR056180">
    <property type="entry name" value="ZPR1_jr_dom"/>
</dbReference>
<evidence type="ECO:0000256" key="3">
    <source>
        <dbReference type="ARBA" id="ARBA00022771"/>
    </source>
</evidence>
<evidence type="ECO:0000256" key="5">
    <source>
        <dbReference type="SAM" id="MobiDB-lite"/>
    </source>
</evidence>
<dbReference type="Gene3D" id="2.60.120.1040">
    <property type="entry name" value="ZPR1, A/B domain"/>
    <property type="match status" value="2"/>
</dbReference>
<dbReference type="InterPro" id="IPR042452">
    <property type="entry name" value="ZPR1_Znf1/2"/>
</dbReference>
<feature type="region of interest" description="Disordered" evidence="5">
    <location>
        <begin position="485"/>
        <end position="557"/>
    </location>
</feature>
<accession>A0ABR1FG84</accession>
<name>A0ABR1FG84_AURAN</name>
<proteinExistence type="inferred from homology"/>
<dbReference type="NCBIfam" id="TIGR00310">
    <property type="entry name" value="ZPR1_znf"/>
    <property type="match status" value="2"/>
</dbReference>